<keyword evidence="5" id="KW-1185">Reference proteome</keyword>
<dbReference type="Pfam" id="PF04783">
    <property type="entry name" value="DUF630"/>
    <property type="match status" value="1"/>
</dbReference>
<feature type="compositionally biased region" description="Pro residues" evidence="1">
    <location>
        <begin position="169"/>
        <end position="182"/>
    </location>
</feature>
<proteinExistence type="predicted"/>
<feature type="domain" description="DUF632" evidence="2">
    <location>
        <begin position="281"/>
        <end position="588"/>
    </location>
</feature>
<dbReference type="Pfam" id="PF04782">
    <property type="entry name" value="DUF632"/>
    <property type="match status" value="1"/>
</dbReference>
<dbReference type="Proteomes" id="UP000283530">
    <property type="component" value="Unassembled WGS sequence"/>
</dbReference>
<organism evidence="4 5">
    <name type="scientific">Cinnamomum micranthum f. kanehirae</name>
    <dbReference type="NCBI Taxonomy" id="337451"/>
    <lineage>
        <taxon>Eukaryota</taxon>
        <taxon>Viridiplantae</taxon>
        <taxon>Streptophyta</taxon>
        <taxon>Embryophyta</taxon>
        <taxon>Tracheophyta</taxon>
        <taxon>Spermatophyta</taxon>
        <taxon>Magnoliopsida</taxon>
        <taxon>Magnoliidae</taxon>
        <taxon>Laurales</taxon>
        <taxon>Lauraceae</taxon>
        <taxon>Cinnamomum</taxon>
    </lineage>
</organism>
<dbReference type="PANTHER" id="PTHR21450">
    <property type="entry name" value="PROTEIN ALTERED PHOSPHATE STARVATION RESPONSE 1"/>
    <property type="match status" value="1"/>
</dbReference>
<evidence type="ECO:0000256" key="1">
    <source>
        <dbReference type="SAM" id="MobiDB-lite"/>
    </source>
</evidence>
<comment type="caution">
    <text evidence="4">The sequence shown here is derived from an EMBL/GenBank/DDBJ whole genome shotgun (WGS) entry which is preliminary data.</text>
</comment>
<evidence type="ECO:0000313" key="4">
    <source>
        <dbReference type="EMBL" id="RWR84546.1"/>
    </source>
</evidence>
<dbReference type="InterPro" id="IPR006868">
    <property type="entry name" value="DUF630"/>
</dbReference>
<dbReference type="PANTHER" id="PTHR21450:SF41">
    <property type="entry name" value="RNA POLYMERASE SUBUNIT BETA, PUTATIVE (DUF630 AND DUF632)-RELATED"/>
    <property type="match status" value="1"/>
</dbReference>
<dbReference type="STRING" id="337451.A0A3S3MR14"/>
<name>A0A3S3MR14_9MAGN</name>
<dbReference type="EMBL" id="QPKB01000005">
    <property type="protein sequence ID" value="RWR84546.1"/>
    <property type="molecule type" value="Genomic_DNA"/>
</dbReference>
<dbReference type="InterPro" id="IPR006867">
    <property type="entry name" value="DUF632"/>
</dbReference>
<feature type="domain" description="DUF630" evidence="3">
    <location>
        <begin position="1"/>
        <end position="57"/>
    </location>
</feature>
<dbReference type="AlphaFoldDB" id="A0A3S3MR14"/>
<accession>A0A3S3MR14</accession>
<dbReference type="OrthoDB" id="658187at2759"/>
<sequence length="705" mass="78926">MGCAASKVEDLPVVALCRERSNLLEAAIRHRYALSQAHLSYLHSLKSLASSLHRFFDLHYPVNLDLIKPSSSSSPIPAVRLSRSSSGSHIHFHSDNDSVASDSPLHDPTLEQTPPRYYAHYEQSRSTEAVRFEGSYPNPSTCYSYSSYSDPYPNYAGFDGLYSHSAAPSRPPAPPPPPPPPTASTWDFLNPFEAYVSYRELMDVRKEEGMPDLEGGSNLPEVVKEVDGGGRGGYLDVGGGGGEVEYEVHMVDKEVVVKEERVGEEKGGLVVVKAGGMRGVLEVVSEIKVQFDRASESGGEVAKILEVGKHPYRGRNAVYKVSSRMLDVVTPLSIVSSQLSASKGTAALPSSEKSDSFSMDFEEDMGMNSTSLSSTLQKLYIWEKKLCEEVKVEEKMRIIHERNGAEAPKIESTRTSIRKLSTKIRIALQYIDSISNTINKLRDEDLCPQIDEFIQGLVKMWKVMLECHQSQCQIIAEAGNLDVVTSGGKLSNDHMEATMQLEQELLNWILSFYAWIGSLKSYVKALNGWLLMCIQYEPEETADGIMPFSPGRIGAPPVFAICNHWSQVMDRISEKEVFEAMRAFSVSVLQLWNQYYLEQRQRLMANKDIDGRLKFLEREEQKMQKSLDIINKKLTLVSEQNGLPPPGQIVHHSHSDTDSDSRLQSGLRQIFEAMERFSSNCMKAYEELCLRSEEERVDKENAKVP</sequence>
<gene>
    <name evidence="4" type="ORF">CKAN_01336400</name>
</gene>
<feature type="region of interest" description="Disordered" evidence="1">
    <location>
        <begin position="165"/>
        <end position="186"/>
    </location>
</feature>
<feature type="region of interest" description="Disordered" evidence="1">
    <location>
        <begin position="87"/>
        <end position="113"/>
    </location>
</feature>
<evidence type="ECO:0000259" key="2">
    <source>
        <dbReference type="Pfam" id="PF04782"/>
    </source>
</evidence>
<reference evidence="4 5" key="1">
    <citation type="journal article" date="2019" name="Nat. Plants">
        <title>Stout camphor tree genome fills gaps in understanding of flowering plant genome evolution.</title>
        <authorList>
            <person name="Chaw S.M."/>
            <person name="Liu Y.C."/>
            <person name="Wu Y.W."/>
            <person name="Wang H.Y."/>
            <person name="Lin C.I."/>
            <person name="Wu C.S."/>
            <person name="Ke H.M."/>
            <person name="Chang L.Y."/>
            <person name="Hsu C.Y."/>
            <person name="Yang H.T."/>
            <person name="Sudianto E."/>
            <person name="Hsu M.H."/>
            <person name="Wu K.P."/>
            <person name="Wang L.N."/>
            <person name="Leebens-Mack J.H."/>
            <person name="Tsai I.J."/>
        </authorList>
    </citation>
    <scope>NUCLEOTIDE SEQUENCE [LARGE SCALE GENOMIC DNA]</scope>
    <source>
        <strain evidence="5">cv. Chaw 1501</strain>
        <tissue evidence="4">Young leaves</tissue>
    </source>
</reference>
<evidence type="ECO:0000313" key="5">
    <source>
        <dbReference type="Proteomes" id="UP000283530"/>
    </source>
</evidence>
<evidence type="ECO:0000259" key="3">
    <source>
        <dbReference type="Pfam" id="PF04783"/>
    </source>
</evidence>
<feature type="region of interest" description="Disordered" evidence="1">
    <location>
        <begin position="641"/>
        <end position="662"/>
    </location>
</feature>
<protein>
    <submittedName>
        <fullName evidence="4">Nitrate regulatory gene2-like protein</fullName>
    </submittedName>
</protein>